<evidence type="ECO:0000256" key="1">
    <source>
        <dbReference type="SAM" id="MobiDB-lite"/>
    </source>
</evidence>
<dbReference type="EMBL" id="GGEC01047361">
    <property type="protein sequence ID" value="MBX27845.1"/>
    <property type="molecule type" value="Transcribed_RNA"/>
</dbReference>
<accession>A0A2P2MC78</accession>
<reference evidence="2" key="1">
    <citation type="submission" date="2018-02" db="EMBL/GenBank/DDBJ databases">
        <title>Rhizophora mucronata_Transcriptome.</title>
        <authorList>
            <person name="Meera S.P."/>
            <person name="Sreeshan A."/>
            <person name="Augustine A."/>
        </authorList>
    </citation>
    <scope>NUCLEOTIDE SEQUENCE</scope>
    <source>
        <tissue evidence="2">Leaf</tissue>
    </source>
</reference>
<feature type="compositionally biased region" description="Polar residues" evidence="1">
    <location>
        <begin position="1"/>
        <end position="12"/>
    </location>
</feature>
<evidence type="ECO:0000313" key="2">
    <source>
        <dbReference type="EMBL" id="MBX27845.1"/>
    </source>
</evidence>
<feature type="compositionally biased region" description="Acidic residues" evidence="1">
    <location>
        <begin position="24"/>
        <end position="38"/>
    </location>
</feature>
<protein>
    <submittedName>
        <fullName evidence="2">Uncharacterized protein</fullName>
    </submittedName>
</protein>
<name>A0A2P2MC78_RHIMU</name>
<proteinExistence type="predicted"/>
<feature type="region of interest" description="Disordered" evidence="1">
    <location>
        <begin position="1"/>
        <end position="38"/>
    </location>
</feature>
<sequence>MATAAQHETPSATRVLEYFTDNDSQNEENEEEEEEEEK</sequence>
<dbReference type="AlphaFoldDB" id="A0A2P2MC78"/>
<organism evidence="2">
    <name type="scientific">Rhizophora mucronata</name>
    <name type="common">Asiatic mangrove</name>
    <dbReference type="NCBI Taxonomy" id="61149"/>
    <lineage>
        <taxon>Eukaryota</taxon>
        <taxon>Viridiplantae</taxon>
        <taxon>Streptophyta</taxon>
        <taxon>Embryophyta</taxon>
        <taxon>Tracheophyta</taxon>
        <taxon>Spermatophyta</taxon>
        <taxon>Magnoliopsida</taxon>
        <taxon>eudicotyledons</taxon>
        <taxon>Gunneridae</taxon>
        <taxon>Pentapetalae</taxon>
        <taxon>rosids</taxon>
        <taxon>fabids</taxon>
        <taxon>Malpighiales</taxon>
        <taxon>Rhizophoraceae</taxon>
        <taxon>Rhizophora</taxon>
    </lineage>
</organism>